<keyword evidence="1" id="KW-0227">DNA damage</keyword>
<dbReference type="Gene3D" id="1.10.10.10">
    <property type="entry name" value="Winged helix-like DNA-binding domain superfamily/Winged helix DNA-binding domain"/>
    <property type="match status" value="1"/>
</dbReference>
<dbReference type="AlphaFoldDB" id="H5UUG1"/>
<dbReference type="Proteomes" id="UP000004367">
    <property type="component" value="Unassembled WGS sequence"/>
</dbReference>
<name>H5UUG1_9MICO</name>
<dbReference type="GO" id="GO:0003824">
    <property type="term" value="F:catalytic activity"/>
    <property type="evidence" value="ECO:0007669"/>
    <property type="project" value="InterPro"/>
</dbReference>
<keyword evidence="4" id="KW-1185">Reference proteome</keyword>
<evidence type="ECO:0000313" key="3">
    <source>
        <dbReference type="EMBL" id="GAB49369.1"/>
    </source>
</evidence>
<feature type="domain" description="Methylated-DNA-[protein]-cysteine S-methyltransferase DNA binding" evidence="2">
    <location>
        <begin position="7"/>
        <end position="62"/>
    </location>
</feature>
<dbReference type="RefSeq" id="WP_009483212.1">
    <property type="nucleotide sequence ID" value="NZ_BAFE01000088.1"/>
</dbReference>
<dbReference type="InterPro" id="IPR036388">
    <property type="entry name" value="WH-like_DNA-bd_sf"/>
</dbReference>
<evidence type="ECO:0000313" key="4">
    <source>
        <dbReference type="Proteomes" id="UP000004367"/>
    </source>
</evidence>
<protein>
    <recommendedName>
        <fullName evidence="2">Methylated-DNA-[protein]-cysteine S-methyltransferase DNA binding domain-containing protein</fullName>
    </recommendedName>
</protein>
<gene>
    <name evidence="3" type="ORF">MOPEL_129_00120</name>
</gene>
<dbReference type="InterPro" id="IPR036217">
    <property type="entry name" value="MethylDNA_cys_MeTrfase_DNAb"/>
</dbReference>
<proteinExistence type="predicted"/>
<evidence type="ECO:0000259" key="2">
    <source>
        <dbReference type="Pfam" id="PF01035"/>
    </source>
</evidence>
<dbReference type="InterPro" id="IPR052520">
    <property type="entry name" value="ATL_DNA_repair"/>
</dbReference>
<dbReference type="InterPro" id="IPR014048">
    <property type="entry name" value="MethylDNA_cys_MeTrfase_DNA-bd"/>
</dbReference>
<dbReference type="CDD" id="cd06445">
    <property type="entry name" value="ATase"/>
    <property type="match status" value="1"/>
</dbReference>
<dbReference type="PANTHER" id="PTHR42942:SF1">
    <property type="entry name" value="ALKYLTRANSFERASE-LIKE PROTEIN 1"/>
    <property type="match status" value="1"/>
</dbReference>
<reference evidence="3 4" key="1">
    <citation type="submission" date="2012-02" db="EMBL/GenBank/DDBJ databases">
        <title>Whole genome shotgun sequence of Mobilicoccus pelagius NBRC 104925.</title>
        <authorList>
            <person name="Yoshida Y."/>
            <person name="Hosoyama A."/>
            <person name="Tsuchikane K."/>
            <person name="Katsumata H."/>
            <person name="Yamazaki S."/>
            <person name="Fujita N."/>
        </authorList>
    </citation>
    <scope>NUCLEOTIDE SEQUENCE [LARGE SCALE GENOMIC DNA]</scope>
    <source>
        <strain evidence="3 4">NBRC 104925</strain>
    </source>
</reference>
<dbReference type="Pfam" id="PF01035">
    <property type="entry name" value="DNA_binding_1"/>
    <property type="match status" value="1"/>
</dbReference>
<organism evidence="3 4">
    <name type="scientific">Mobilicoccus pelagius NBRC 104925</name>
    <dbReference type="NCBI Taxonomy" id="1089455"/>
    <lineage>
        <taxon>Bacteria</taxon>
        <taxon>Bacillati</taxon>
        <taxon>Actinomycetota</taxon>
        <taxon>Actinomycetes</taxon>
        <taxon>Micrococcales</taxon>
        <taxon>Dermatophilaceae</taxon>
        <taxon>Mobilicoccus</taxon>
    </lineage>
</organism>
<dbReference type="eggNOG" id="COG3695">
    <property type="taxonomic scope" value="Bacteria"/>
</dbReference>
<dbReference type="SUPFAM" id="SSF46767">
    <property type="entry name" value="Methylated DNA-protein cysteine methyltransferase, C-terminal domain"/>
    <property type="match status" value="1"/>
</dbReference>
<dbReference type="PANTHER" id="PTHR42942">
    <property type="entry name" value="6-O-METHYLGUANINE DNA METHYLTRANSFERASE"/>
    <property type="match status" value="1"/>
</dbReference>
<dbReference type="STRING" id="1089455.MOPEL_129_00120"/>
<dbReference type="EMBL" id="BAFE01000088">
    <property type="protein sequence ID" value="GAB49369.1"/>
    <property type="molecule type" value="Genomic_DNA"/>
</dbReference>
<accession>H5UUG1</accession>
<sequence>MDDLVVEHVLRAVECVPPGRVTTYGAIAALVGGTARQVGSVMRFYGNDVPWWRVVNAAGELPPELLTRACPHWAQEGISLADSGRGCRLGRHRVEEGPWAAAYDRATVDLPPIRRRHA</sequence>
<comment type="caution">
    <text evidence="3">The sequence shown here is derived from an EMBL/GenBank/DDBJ whole genome shotgun (WGS) entry which is preliminary data.</text>
</comment>
<dbReference type="GO" id="GO:0006281">
    <property type="term" value="P:DNA repair"/>
    <property type="evidence" value="ECO:0007669"/>
    <property type="project" value="InterPro"/>
</dbReference>
<dbReference type="OrthoDB" id="9132167at2"/>
<evidence type="ECO:0000256" key="1">
    <source>
        <dbReference type="ARBA" id="ARBA00022763"/>
    </source>
</evidence>